<dbReference type="Gene3D" id="1.10.150.20">
    <property type="entry name" value="5' to 3' exonuclease, C-terminal subdomain"/>
    <property type="match status" value="1"/>
</dbReference>
<dbReference type="Pfam" id="PF14700">
    <property type="entry name" value="RPOL_N"/>
    <property type="match status" value="1"/>
</dbReference>
<evidence type="ECO:0000259" key="11">
    <source>
        <dbReference type="SMART" id="SM01311"/>
    </source>
</evidence>
<dbReference type="GO" id="GO:0003899">
    <property type="term" value="F:DNA-directed RNA polymerase activity"/>
    <property type="evidence" value="ECO:0007669"/>
    <property type="project" value="UniProtKB-EC"/>
</dbReference>
<evidence type="ECO:0000256" key="4">
    <source>
        <dbReference type="ARBA" id="ARBA00022679"/>
    </source>
</evidence>
<dbReference type="GeneID" id="106515001"/>
<dbReference type="PANTHER" id="PTHR10102">
    <property type="entry name" value="DNA-DIRECTED RNA POLYMERASE, MITOCHONDRIAL"/>
    <property type="match status" value="1"/>
</dbReference>
<dbReference type="InterPro" id="IPR011990">
    <property type="entry name" value="TPR-like_helical_dom_sf"/>
</dbReference>
<dbReference type="GO" id="GO:0034245">
    <property type="term" value="C:mitochondrial DNA-directed RNA polymerase complex"/>
    <property type="evidence" value="ECO:0007669"/>
    <property type="project" value="TreeGrafter"/>
</dbReference>
<dbReference type="CTD" id="5442"/>
<evidence type="ECO:0000256" key="1">
    <source>
        <dbReference type="ARBA" id="ARBA00009493"/>
    </source>
</evidence>
<dbReference type="Gene3D" id="3.30.70.370">
    <property type="match status" value="1"/>
</dbReference>
<dbReference type="Pfam" id="PF00940">
    <property type="entry name" value="RNA_pol"/>
    <property type="match status" value="1"/>
</dbReference>
<dbReference type="Gene3D" id="1.25.40.10">
    <property type="entry name" value="Tetratricopeptide repeat domain"/>
    <property type="match status" value="1"/>
</dbReference>
<evidence type="ECO:0000313" key="13">
    <source>
        <dbReference type="RefSeq" id="XP_013860019.1"/>
    </source>
</evidence>
<dbReference type="PANTHER" id="PTHR10102:SF0">
    <property type="entry name" value="DNA-DIRECTED RNA POLYMERASE, MITOCHONDRIAL"/>
    <property type="match status" value="1"/>
</dbReference>
<evidence type="ECO:0000313" key="12">
    <source>
        <dbReference type="Proteomes" id="UP000192220"/>
    </source>
</evidence>
<dbReference type="KEGG" id="alim:106515001"/>
<evidence type="ECO:0000256" key="9">
    <source>
        <dbReference type="RuleBase" id="RU003805"/>
    </source>
</evidence>
<dbReference type="FunFam" id="1.10.287.280:FF:000001">
    <property type="entry name" value="DNA-directed RNA polymerase"/>
    <property type="match status" value="1"/>
</dbReference>
<keyword evidence="5 9" id="KW-0548">Nucleotidyltransferase</keyword>
<dbReference type="RefSeq" id="XP_013860019.1">
    <property type="nucleotide sequence ID" value="XM_014004565.1"/>
</dbReference>
<dbReference type="FunFam" id="1.10.1320.10:FF:000002">
    <property type="entry name" value="DNA-directed RNA polymerase"/>
    <property type="match status" value="1"/>
</dbReference>
<feature type="compositionally biased region" description="Basic and acidic residues" evidence="10">
    <location>
        <begin position="214"/>
        <end position="257"/>
    </location>
</feature>
<dbReference type="SMART" id="SM01311">
    <property type="entry name" value="RPOL_N"/>
    <property type="match status" value="1"/>
</dbReference>
<dbReference type="FunCoup" id="A0A2I4AX08">
    <property type="interactions" value="596"/>
</dbReference>
<evidence type="ECO:0000256" key="5">
    <source>
        <dbReference type="ARBA" id="ARBA00022695"/>
    </source>
</evidence>
<evidence type="ECO:0000256" key="10">
    <source>
        <dbReference type="SAM" id="MobiDB-lite"/>
    </source>
</evidence>
<feature type="compositionally biased region" description="Basic and acidic residues" evidence="10">
    <location>
        <begin position="127"/>
        <end position="141"/>
    </location>
</feature>
<dbReference type="AlphaFoldDB" id="A0A2I4AX08"/>
<dbReference type="OrthoDB" id="276422at2759"/>
<evidence type="ECO:0000256" key="7">
    <source>
        <dbReference type="ARBA" id="ARBA00023163"/>
    </source>
</evidence>
<dbReference type="GO" id="GO:0001018">
    <property type="term" value="F:mitochondrial promoter sequence-specific DNA binding"/>
    <property type="evidence" value="ECO:0007669"/>
    <property type="project" value="TreeGrafter"/>
</dbReference>
<keyword evidence="6" id="KW-0809">Transit peptide</keyword>
<dbReference type="InterPro" id="IPR037159">
    <property type="entry name" value="RNA_POL_N_sf"/>
</dbReference>
<proteinExistence type="inferred from homology"/>
<dbReference type="EC" id="2.7.7.6" evidence="2 9"/>
<dbReference type="Gene3D" id="1.10.1320.10">
    <property type="entry name" value="DNA-directed RNA polymerase, N-terminal domain"/>
    <property type="match status" value="1"/>
</dbReference>
<dbReference type="GO" id="GO:0006390">
    <property type="term" value="P:mitochondrial transcription"/>
    <property type="evidence" value="ECO:0007669"/>
    <property type="project" value="TreeGrafter"/>
</dbReference>
<comment type="similarity">
    <text evidence="1 9">Belongs to the phage and mitochondrial RNA polymerase family.</text>
</comment>
<dbReference type="InterPro" id="IPR046950">
    <property type="entry name" value="DNA-dir_Rpol_C_phage-type"/>
</dbReference>
<keyword evidence="7 9" id="KW-0804">Transcription</keyword>
<gene>
    <name evidence="13" type="primary">polrmt</name>
</gene>
<organism evidence="12 13">
    <name type="scientific">Austrofundulus limnaeus</name>
    <name type="common">Annual killifish</name>
    <dbReference type="NCBI Taxonomy" id="52670"/>
    <lineage>
        <taxon>Eukaryota</taxon>
        <taxon>Metazoa</taxon>
        <taxon>Chordata</taxon>
        <taxon>Craniata</taxon>
        <taxon>Vertebrata</taxon>
        <taxon>Euteleostomi</taxon>
        <taxon>Actinopterygii</taxon>
        <taxon>Neopterygii</taxon>
        <taxon>Teleostei</taxon>
        <taxon>Neoteleostei</taxon>
        <taxon>Acanthomorphata</taxon>
        <taxon>Ovalentaria</taxon>
        <taxon>Atherinomorphae</taxon>
        <taxon>Cyprinodontiformes</taxon>
        <taxon>Rivulidae</taxon>
        <taxon>Austrofundulus</taxon>
    </lineage>
</organism>
<dbReference type="Gene3D" id="1.10.287.280">
    <property type="match status" value="1"/>
</dbReference>
<reference evidence="13" key="1">
    <citation type="submission" date="2025-08" db="UniProtKB">
        <authorList>
            <consortium name="RefSeq"/>
        </authorList>
    </citation>
    <scope>IDENTIFICATION</scope>
</reference>
<dbReference type="InterPro" id="IPR002092">
    <property type="entry name" value="DNA-dir_Rpol_phage-type"/>
</dbReference>
<keyword evidence="4 9" id="KW-0808">Transferase</keyword>
<comment type="function">
    <text evidence="9">DNA-dependent RNA polymerase catalyzes the transcription of DNA into RNA using the four ribonucleoside triphosphates as substrates.</text>
</comment>
<comment type="catalytic activity">
    <reaction evidence="8 9">
        <text>RNA(n) + a ribonucleoside 5'-triphosphate = RNA(n+1) + diphosphate</text>
        <dbReference type="Rhea" id="RHEA:21248"/>
        <dbReference type="Rhea" id="RHEA-COMP:14527"/>
        <dbReference type="Rhea" id="RHEA-COMP:17342"/>
        <dbReference type="ChEBI" id="CHEBI:33019"/>
        <dbReference type="ChEBI" id="CHEBI:61557"/>
        <dbReference type="ChEBI" id="CHEBI:140395"/>
        <dbReference type="EC" id="2.7.7.6"/>
    </reaction>
</comment>
<protein>
    <recommendedName>
        <fullName evidence="2 9">DNA-directed RNA polymerase</fullName>
        <ecNumber evidence="2 9">2.7.7.6</ecNumber>
    </recommendedName>
</protein>
<feature type="region of interest" description="Disordered" evidence="10">
    <location>
        <begin position="106"/>
        <end position="143"/>
    </location>
</feature>
<dbReference type="PROSITE" id="PS00900">
    <property type="entry name" value="RNA_POL_PHAGE_1"/>
    <property type="match status" value="1"/>
</dbReference>
<sequence>MSLLRACTFIKCFSRRSLVKRCAVDRSSADCCRLCLSLRNGSVRRISETSLQLQRRSVSFVFPKSDERKKRVLEQSQLLDVLEARIQQLQSDAILDVHHAKVHFVKVPSGGKDASSSRTPRKGSPQNKKDIPKSGVHKETSKAQLSRWMEKLSKEKKNKLKKLHEVQLTFQKSAKGQQTVTRSSGVKLPKKVNAAASSSTAASAGSTPVSHKVSKPERKSLDGKRAGKDGEEKTIIKELPNKELDKKLSQQRSDRTLSETTGVPQDGEDRGPCRDIQLSILSYLEACVFMGDIERAQDFLLSQHRILSRRKHLTTDMYNILMKVWAKKGVFDQVRHISMLIEEACLKPNLASYCAVLECMGRNPIPSHKVTSRCLAQMEEEGLSIDDLFSQCVLQQNERDLLLKAIRLVKSDYQPSLSLQTNQCDSPLVRDFYTQRETHSFPKLDFTQEDLQERFKRQLAVEEACTITIDSVEAIKPVNENVIKMRKLLAKQQEQWHKVLLQALKESKTILASINTNDSRCKIYPYLCLLEDREYVDFMIQSVFNLPPIGQSLRILAKELGNRIFTKYCVQQNHQNQTVEKLRMIYNAYTELLAKDTKVSNILPREKWYQLEVEQGLGSFLHTGKSNWSFVTTLDLGVFLVDLMVKNLKINSDILTPENSRKLIPIIYHIYTFRSTQQIGFIKPHPILSQMQQGAIETKLTFDSYVMPMLCPPVPWTTVKFGAYLLTPAKLMRMMDGATHHKMLLEKCQNLHPVFDSLNQLGNCAWKINKPILDIIISIFNDRGSEKLDIPPPMSEAPTIHLDPHNPTWTSSDKTNMKRQIISAKKKYNEMLSLRMDGLYKLSIAQHMRDEIFWFPHNMDFRGRTYPCPPYFNHLGNDVTRAILLFAEGKPLGSKGLDWLKIHLVNLTGLKKKSSLQGRLDYANTIMEDILDSADNPLNGKKWWMDADEPWQALACSMEIANAVRSPDPSQFISHFPIHQDGSCNGLQHYAALGRDVIGAKSVNLMPSDVPQDVYSGVAQQVEEFRAQDAAKNVKIAQVLNGFINRKVVKQTVMTVVYGVTRYGGRLQIEKRLKENDEFPKEHVWEASHYLVRLVFNGLKEMFTGTRDIQPYHRKRNQVVKNKLQSIKLEVSHDAEQKPNTVKQKNAFPPNFIHSLDSTHMMLTSLHCHSAGLTFVSVHDCFWTHAVTVDTMNKICREQFVALHSQPILQDLSNFMLQKYCNTLLTEVSKKNCKEHKKLVSVLANVPQSGDFDLQQVKESTYFFS</sequence>
<name>A0A2I4AX08_AUSLI</name>
<keyword evidence="3 9" id="KW-0240">DNA-directed RNA polymerase</keyword>
<evidence type="ECO:0000256" key="6">
    <source>
        <dbReference type="ARBA" id="ARBA00022946"/>
    </source>
</evidence>
<dbReference type="InParanoid" id="A0A2I4AX08"/>
<dbReference type="Proteomes" id="UP000192220">
    <property type="component" value="Unplaced"/>
</dbReference>
<dbReference type="STRING" id="52670.A0A2I4AX08"/>
<dbReference type="InterPro" id="IPR029262">
    <property type="entry name" value="RPOL_N"/>
</dbReference>
<feature type="domain" description="DNA-directed RNA polymerase N-terminal" evidence="11">
    <location>
        <begin position="456"/>
        <end position="763"/>
    </location>
</feature>
<dbReference type="SUPFAM" id="SSF56672">
    <property type="entry name" value="DNA/RNA polymerases"/>
    <property type="match status" value="1"/>
</dbReference>
<feature type="compositionally biased region" description="Low complexity" evidence="10">
    <location>
        <begin position="196"/>
        <end position="207"/>
    </location>
</feature>
<dbReference type="InterPro" id="IPR043502">
    <property type="entry name" value="DNA/RNA_pol_sf"/>
</dbReference>
<feature type="region of interest" description="Disordered" evidence="10">
    <location>
        <begin position="196"/>
        <end position="270"/>
    </location>
</feature>
<evidence type="ECO:0000256" key="3">
    <source>
        <dbReference type="ARBA" id="ARBA00022478"/>
    </source>
</evidence>
<accession>A0A2I4AX08</accession>
<evidence type="ECO:0000256" key="8">
    <source>
        <dbReference type="ARBA" id="ARBA00048552"/>
    </source>
</evidence>
<dbReference type="PROSITE" id="PS00489">
    <property type="entry name" value="RNA_POL_PHAGE_2"/>
    <property type="match status" value="1"/>
</dbReference>
<evidence type="ECO:0000256" key="2">
    <source>
        <dbReference type="ARBA" id="ARBA00012418"/>
    </source>
</evidence>
<keyword evidence="12" id="KW-1185">Reference proteome</keyword>